<evidence type="ECO:0000313" key="1">
    <source>
        <dbReference type="EMBL" id="MFD2823422.1"/>
    </source>
</evidence>
<dbReference type="RefSeq" id="WP_183487156.1">
    <property type="nucleotide sequence ID" value="NZ_JBHUOV010000001.1"/>
</dbReference>
<accession>A0ABW5WL72</accession>
<dbReference type="Proteomes" id="UP001597533">
    <property type="component" value="Unassembled WGS sequence"/>
</dbReference>
<name>A0ABW5WL72_9FLAO</name>
<keyword evidence="2" id="KW-1185">Reference proteome</keyword>
<organism evidence="1 2">
    <name type="scientific">Lacinutrix iliipiscaria</name>
    <dbReference type="NCBI Taxonomy" id="1230532"/>
    <lineage>
        <taxon>Bacteria</taxon>
        <taxon>Pseudomonadati</taxon>
        <taxon>Bacteroidota</taxon>
        <taxon>Flavobacteriia</taxon>
        <taxon>Flavobacteriales</taxon>
        <taxon>Flavobacteriaceae</taxon>
        <taxon>Lacinutrix</taxon>
    </lineage>
</organism>
<dbReference type="EMBL" id="JBHUOV010000001">
    <property type="protein sequence ID" value="MFD2823422.1"/>
    <property type="molecule type" value="Genomic_DNA"/>
</dbReference>
<reference evidence="2" key="1">
    <citation type="journal article" date="2019" name="Int. J. Syst. Evol. Microbiol.">
        <title>The Global Catalogue of Microorganisms (GCM) 10K type strain sequencing project: providing services to taxonomists for standard genome sequencing and annotation.</title>
        <authorList>
            <consortium name="The Broad Institute Genomics Platform"/>
            <consortium name="The Broad Institute Genome Sequencing Center for Infectious Disease"/>
            <person name="Wu L."/>
            <person name="Ma J."/>
        </authorList>
    </citation>
    <scope>NUCLEOTIDE SEQUENCE [LARGE SCALE GENOMIC DNA]</scope>
    <source>
        <strain evidence="2">KCTC 32141</strain>
    </source>
</reference>
<sequence>MKKLFTIINLMLVFFSYSQNDKPFRNAFELNIVADLENNYTMKVDSTPYFVKEKILQIYPSERILVEVEIKKDTIYSMKVVKENLNPERTIEIEFSQNAEDRNNITMILNVKNPFDRILYHNAGMYTPKHDYWKATSIIPIKPKLQNFETWPHSIITLVLDNWRFKE</sequence>
<comment type="caution">
    <text evidence="1">The sequence shown here is derived from an EMBL/GenBank/DDBJ whole genome shotgun (WGS) entry which is preliminary data.</text>
</comment>
<gene>
    <name evidence="1" type="ORF">ACFS5M_07050</name>
</gene>
<proteinExistence type="predicted"/>
<protein>
    <submittedName>
        <fullName evidence="1">Uncharacterized protein</fullName>
    </submittedName>
</protein>
<evidence type="ECO:0000313" key="2">
    <source>
        <dbReference type="Proteomes" id="UP001597533"/>
    </source>
</evidence>